<dbReference type="EC" id="3.1.2.6" evidence="5"/>
<protein>
    <recommendedName>
        <fullName evidence="5">hydroxyacylglutathione hydrolase</fullName>
        <ecNumber evidence="5">3.1.2.6</ecNumber>
    </recommendedName>
    <alternativeName>
        <fullName evidence="9">Glyoxalase II</fullName>
    </alternativeName>
</protein>
<evidence type="ECO:0000256" key="4">
    <source>
        <dbReference type="ARBA" id="ARBA00006759"/>
    </source>
</evidence>
<dbReference type="Pfam" id="PF16123">
    <property type="entry name" value="HAGH_C"/>
    <property type="match status" value="1"/>
</dbReference>
<dbReference type="STRING" id="3076.A0A2P6TZH8"/>
<dbReference type="Proteomes" id="UP000239899">
    <property type="component" value="Unassembled WGS sequence"/>
</dbReference>
<dbReference type="EMBL" id="LHPG02000003">
    <property type="protein sequence ID" value="PRW59468.1"/>
    <property type="molecule type" value="Genomic_DNA"/>
</dbReference>
<evidence type="ECO:0000256" key="7">
    <source>
        <dbReference type="ARBA" id="ARBA00022801"/>
    </source>
</evidence>
<dbReference type="OrthoDB" id="515692at2759"/>
<evidence type="ECO:0000256" key="8">
    <source>
        <dbReference type="ARBA" id="ARBA00022833"/>
    </source>
</evidence>
<dbReference type="InterPro" id="IPR036866">
    <property type="entry name" value="RibonucZ/Hydroxyglut_hydro"/>
</dbReference>
<evidence type="ECO:0000256" key="10">
    <source>
        <dbReference type="SAM" id="SignalP"/>
    </source>
</evidence>
<keyword evidence="7 12" id="KW-0378">Hydrolase</keyword>
<name>A0A2P6TZH8_CHLSO</name>
<sequence>MALSSPRAAAVQLLLLTSSAGLPRRAAAAAAPVLAAGGQCAAPSSWAPRRTLTAACAAGSLSRTMATSAAAEGVLQIERVPCLSDNYSWLLHEPAAGVTAVVDPAEVAPVVEALRAKGWKLTHILNTHHHFDHVGGNEALKAQFGATIVGPAADAGRIPGIDVQLKDGDRYQLGAAELVCYDTPGHTRGHVTYHFPTSKALFPGDTLFSLGCGRLFEGTPAQMWTSLSKFAGLPEDTRVFCAHEYTQSNARFAMHVDGDNADLQRMAADIDAKRAAGQPTVPSLLGDERKCNPFLRPSSPAIREKLGVAPGASDAEAFGAIRSAKDTFR</sequence>
<accession>A0A2P6TZH8</accession>
<comment type="pathway">
    <text evidence="3">Secondary metabolite metabolism; methylglyoxal degradation; (R)-lactate from methylglyoxal: step 2/2.</text>
</comment>
<evidence type="ECO:0000256" key="2">
    <source>
        <dbReference type="ARBA" id="ARBA00001947"/>
    </source>
</evidence>
<feature type="signal peptide" evidence="10">
    <location>
        <begin position="1"/>
        <end position="21"/>
    </location>
</feature>
<dbReference type="SMART" id="SM00849">
    <property type="entry name" value="Lactamase_B"/>
    <property type="match status" value="1"/>
</dbReference>
<evidence type="ECO:0000313" key="12">
    <source>
        <dbReference type="EMBL" id="PRW59468.1"/>
    </source>
</evidence>
<keyword evidence="13" id="KW-1185">Reference proteome</keyword>
<proteinExistence type="inferred from homology"/>
<feature type="chain" id="PRO_5015170414" description="hydroxyacylglutathione hydrolase" evidence="10">
    <location>
        <begin position="22"/>
        <end position="329"/>
    </location>
</feature>
<dbReference type="Gene3D" id="3.60.15.10">
    <property type="entry name" value="Ribonuclease Z/Hydroxyacylglutathione hydrolase-like"/>
    <property type="match status" value="1"/>
</dbReference>
<dbReference type="GO" id="GO:0019243">
    <property type="term" value="P:methylglyoxal catabolic process to D-lactate via S-lactoyl-glutathione"/>
    <property type="evidence" value="ECO:0007669"/>
    <property type="project" value="InterPro"/>
</dbReference>
<dbReference type="CDD" id="cd07723">
    <property type="entry name" value="hydroxyacylglutathione_hydrolase_MBL-fold"/>
    <property type="match status" value="1"/>
</dbReference>
<reference evidence="12 13" key="1">
    <citation type="journal article" date="2018" name="Plant J.">
        <title>Genome sequences of Chlorella sorokiniana UTEX 1602 and Micractinium conductrix SAG 241.80: implications to maltose excretion by a green alga.</title>
        <authorList>
            <person name="Arriola M.B."/>
            <person name="Velmurugan N."/>
            <person name="Zhang Y."/>
            <person name="Plunkett M.H."/>
            <person name="Hondzo H."/>
            <person name="Barney B.M."/>
        </authorList>
    </citation>
    <scope>NUCLEOTIDE SEQUENCE [LARGE SCALE GENOMIC DNA]</scope>
    <source>
        <strain evidence="13">UTEX 1602</strain>
    </source>
</reference>
<evidence type="ECO:0000256" key="5">
    <source>
        <dbReference type="ARBA" id="ARBA00011917"/>
    </source>
</evidence>
<comment type="similarity">
    <text evidence="4">Belongs to the metallo-beta-lactamase superfamily. Glyoxalase II family.</text>
</comment>
<evidence type="ECO:0000256" key="1">
    <source>
        <dbReference type="ARBA" id="ARBA00001623"/>
    </source>
</evidence>
<evidence type="ECO:0000256" key="6">
    <source>
        <dbReference type="ARBA" id="ARBA00022723"/>
    </source>
</evidence>
<evidence type="ECO:0000256" key="3">
    <source>
        <dbReference type="ARBA" id="ARBA00004963"/>
    </source>
</evidence>
<organism evidence="12 13">
    <name type="scientific">Chlorella sorokiniana</name>
    <name type="common">Freshwater green alga</name>
    <dbReference type="NCBI Taxonomy" id="3076"/>
    <lineage>
        <taxon>Eukaryota</taxon>
        <taxon>Viridiplantae</taxon>
        <taxon>Chlorophyta</taxon>
        <taxon>core chlorophytes</taxon>
        <taxon>Trebouxiophyceae</taxon>
        <taxon>Chlorellales</taxon>
        <taxon>Chlorellaceae</taxon>
        <taxon>Chlorella clade</taxon>
        <taxon>Chlorella</taxon>
    </lineage>
</organism>
<evidence type="ECO:0000259" key="11">
    <source>
        <dbReference type="SMART" id="SM00849"/>
    </source>
</evidence>
<evidence type="ECO:0000256" key="9">
    <source>
        <dbReference type="ARBA" id="ARBA00031044"/>
    </source>
</evidence>
<comment type="cofactor">
    <cofactor evidence="2">
        <name>Zn(2+)</name>
        <dbReference type="ChEBI" id="CHEBI:29105"/>
    </cofactor>
</comment>
<dbReference type="NCBIfam" id="TIGR03413">
    <property type="entry name" value="GSH_gloB"/>
    <property type="match status" value="1"/>
</dbReference>
<dbReference type="InterPro" id="IPR050110">
    <property type="entry name" value="Glyoxalase_II_hydrolase"/>
</dbReference>
<dbReference type="InterPro" id="IPR035680">
    <property type="entry name" value="Clx_II_MBL"/>
</dbReference>
<dbReference type="InterPro" id="IPR017782">
    <property type="entry name" value="Hydroxyacylglutathione_Hdrlase"/>
</dbReference>
<dbReference type="InterPro" id="IPR032282">
    <property type="entry name" value="HAGH_C"/>
</dbReference>
<dbReference type="HAMAP" id="MF_01374">
    <property type="entry name" value="Glyoxalase_2"/>
    <property type="match status" value="1"/>
</dbReference>
<evidence type="ECO:0000313" key="13">
    <source>
        <dbReference type="Proteomes" id="UP000239899"/>
    </source>
</evidence>
<dbReference type="GO" id="GO:0046872">
    <property type="term" value="F:metal ion binding"/>
    <property type="evidence" value="ECO:0007669"/>
    <property type="project" value="UniProtKB-KW"/>
</dbReference>
<keyword evidence="8" id="KW-0862">Zinc</keyword>
<keyword evidence="6" id="KW-0479">Metal-binding</keyword>
<dbReference type="SUPFAM" id="SSF56281">
    <property type="entry name" value="Metallo-hydrolase/oxidoreductase"/>
    <property type="match status" value="1"/>
</dbReference>
<dbReference type="PANTHER" id="PTHR43705:SF1">
    <property type="entry name" value="HYDROXYACYLGLUTATHIONE HYDROLASE GLOB"/>
    <property type="match status" value="1"/>
</dbReference>
<dbReference type="PANTHER" id="PTHR43705">
    <property type="entry name" value="HYDROXYACYLGLUTATHIONE HYDROLASE"/>
    <property type="match status" value="1"/>
</dbReference>
<dbReference type="AlphaFoldDB" id="A0A2P6TZH8"/>
<dbReference type="Pfam" id="PF00753">
    <property type="entry name" value="Lactamase_B"/>
    <property type="match status" value="1"/>
</dbReference>
<feature type="domain" description="Metallo-beta-lactamase" evidence="11">
    <location>
        <begin position="85"/>
        <end position="243"/>
    </location>
</feature>
<dbReference type="GO" id="GO:0004416">
    <property type="term" value="F:hydroxyacylglutathione hydrolase activity"/>
    <property type="evidence" value="ECO:0007669"/>
    <property type="project" value="UniProtKB-EC"/>
</dbReference>
<comment type="caution">
    <text evidence="12">The sequence shown here is derived from an EMBL/GenBank/DDBJ whole genome shotgun (WGS) entry which is preliminary data.</text>
</comment>
<dbReference type="InterPro" id="IPR001279">
    <property type="entry name" value="Metallo-B-lactamas"/>
</dbReference>
<keyword evidence="10" id="KW-0732">Signal</keyword>
<gene>
    <name evidence="12" type="ORF">C2E21_1806</name>
</gene>
<comment type="catalytic activity">
    <reaction evidence="1">
        <text>an S-(2-hydroxyacyl)glutathione + H2O = a 2-hydroxy carboxylate + glutathione + H(+)</text>
        <dbReference type="Rhea" id="RHEA:21864"/>
        <dbReference type="ChEBI" id="CHEBI:15377"/>
        <dbReference type="ChEBI" id="CHEBI:15378"/>
        <dbReference type="ChEBI" id="CHEBI:57925"/>
        <dbReference type="ChEBI" id="CHEBI:58896"/>
        <dbReference type="ChEBI" id="CHEBI:71261"/>
        <dbReference type="EC" id="3.1.2.6"/>
    </reaction>
</comment>